<dbReference type="GO" id="GO:0016740">
    <property type="term" value="F:transferase activity"/>
    <property type="evidence" value="ECO:0007669"/>
    <property type="project" value="UniProtKB-KW"/>
</dbReference>
<organism evidence="1 2">
    <name type="scientific">Subsaximicrobium wynnwilliamsii</name>
    <dbReference type="NCBI Taxonomy" id="291179"/>
    <lineage>
        <taxon>Bacteria</taxon>
        <taxon>Pseudomonadati</taxon>
        <taxon>Bacteroidota</taxon>
        <taxon>Flavobacteriia</taxon>
        <taxon>Flavobacteriales</taxon>
        <taxon>Flavobacteriaceae</taxon>
        <taxon>Subsaximicrobium</taxon>
    </lineage>
</organism>
<dbReference type="SUPFAM" id="SSF53756">
    <property type="entry name" value="UDP-Glycosyltransferase/glycogen phosphorylase"/>
    <property type="match status" value="1"/>
</dbReference>
<keyword evidence="1" id="KW-0808">Transferase</keyword>
<gene>
    <name evidence="1" type="ORF">ESY86_09820</name>
</gene>
<proteinExistence type="predicted"/>
<keyword evidence="2" id="KW-1185">Reference proteome</keyword>
<name>A0A5C6ZH85_9FLAO</name>
<dbReference type="RefSeq" id="WP_147086417.1">
    <property type="nucleotide sequence ID" value="NZ_VORM01000032.1"/>
</dbReference>
<dbReference type="EMBL" id="VORO01000009">
    <property type="protein sequence ID" value="TXD89063.1"/>
    <property type="molecule type" value="Genomic_DNA"/>
</dbReference>
<comment type="caution">
    <text evidence="1">The sequence shown here is derived from an EMBL/GenBank/DDBJ whole genome shotgun (WGS) entry which is preliminary data.</text>
</comment>
<protein>
    <submittedName>
        <fullName evidence="1">Glycosyltransferase family 4 protein</fullName>
    </submittedName>
</protein>
<evidence type="ECO:0000313" key="2">
    <source>
        <dbReference type="Proteomes" id="UP000321578"/>
    </source>
</evidence>
<dbReference type="AlphaFoldDB" id="A0A5C6ZH85"/>
<accession>A0A5C6ZH85</accession>
<sequence>MKEHYKCTVVCFEHEDWSLEPSNAIKNRNPDVEFISIDRHKSLLQTLFAKVCHKVAIILNPFFKSNIKIAAFASNDKTPQLRLALKYSIKTEELHTVIAHNLGAFYPAMVLAKKSNAKLQLDIEDYHPGEELYFNKKYELQNRLLIMQETFNRAHTISYASEGIKLKSESVFKLKSHTKRAVIINAFRATDFSKPIEKNTSLNFVWFSQNISHKRGLEEVFRLAKEYKHINVHLIGKANEGFIEAMQPSENVIIHKPMHQDKLHRFLSTMDIGLALENKDGDGNRNICLTNKFLAYAQAGLYIFATDTFGQKHFLEQIGNQFGVIIETSLKATLMQFDEQVLDHKNKIDRWEVAKNFSWEKQSERLLVAMK</sequence>
<reference evidence="1 2" key="1">
    <citation type="submission" date="2019-08" db="EMBL/GenBank/DDBJ databases">
        <title>Genomes of Subsaximicrobium wynnwilliamsii strains.</title>
        <authorList>
            <person name="Bowman J.P."/>
        </authorList>
    </citation>
    <scope>NUCLEOTIDE SEQUENCE [LARGE SCALE GENOMIC DNA]</scope>
    <source>
        <strain evidence="1 2">2-80-2</strain>
    </source>
</reference>
<dbReference type="Gene3D" id="3.40.50.2000">
    <property type="entry name" value="Glycogen Phosphorylase B"/>
    <property type="match status" value="1"/>
</dbReference>
<dbReference type="OrthoDB" id="1406894at2"/>
<dbReference type="Proteomes" id="UP000321578">
    <property type="component" value="Unassembled WGS sequence"/>
</dbReference>
<evidence type="ECO:0000313" key="1">
    <source>
        <dbReference type="EMBL" id="TXD89063.1"/>
    </source>
</evidence>